<accession>A0A7X9SXT2</accession>
<dbReference type="AlphaFoldDB" id="A0A7X9SXT2"/>
<dbReference type="Pfam" id="PF01546">
    <property type="entry name" value="Peptidase_M20"/>
    <property type="match status" value="1"/>
</dbReference>
<keyword evidence="1" id="KW-0378">Hydrolase</keyword>
<organism evidence="1 2">
    <name type="scientific">Corynebacterium xerosis</name>
    <dbReference type="NCBI Taxonomy" id="1725"/>
    <lineage>
        <taxon>Bacteria</taxon>
        <taxon>Bacillati</taxon>
        <taxon>Actinomycetota</taxon>
        <taxon>Actinomycetes</taxon>
        <taxon>Mycobacteriales</taxon>
        <taxon>Corynebacteriaceae</taxon>
        <taxon>Corynebacterium</taxon>
    </lineage>
</organism>
<proteinExistence type="predicted"/>
<dbReference type="Proteomes" id="UP000589552">
    <property type="component" value="Unassembled WGS sequence"/>
</dbReference>
<comment type="caution">
    <text evidence="1">The sequence shown here is derived from an EMBL/GenBank/DDBJ whole genome shotgun (WGS) entry which is preliminary data.</text>
</comment>
<name>A0A7X9SXT2_9CORY</name>
<dbReference type="PANTHER" id="PTHR11014:SF63">
    <property type="entry name" value="METALLOPEPTIDASE, PUTATIVE (AFU_ORTHOLOGUE AFUA_6G09600)-RELATED"/>
    <property type="match status" value="1"/>
</dbReference>
<dbReference type="EMBL" id="JABAGA010000007">
    <property type="protein sequence ID" value="NMF10035.1"/>
    <property type="molecule type" value="Genomic_DNA"/>
</dbReference>
<dbReference type="Gene3D" id="3.40.630.10">
    <property type="entry name" value="Zn peptidases"/>
    <property type="match status" value="1"/>
</dbReference>
<dbReference type="SUPFAM" id="SSF53187">
    <property type="entry name" value="Zn-dependent exopeptidases"/>
    <property type="match status" value="1"/>
</dbReference>
<dbReference type="RefSeq" id="WP_168938247.1">
    <property type="nucleotide sequence ID" value="NZ_JABAGA010000007.1"/>
</dbReference>
<reference evidence="1 2" key="1">
    <citation type="submission" date="2020-04" db="EMBL/GenBank/DDBJ databases">
        <authorList>
            <person name="Hitch T.C.A."/>
            <person name="Wylensek D."/>
            <person name="Clavel T."/>
        </authorList>
    </citation>
    <scope>NUCLEOTIDE SEQUENCE [LARGE SCALE GENOMIC DNA]</scope>
    <source>
        <strain evidence="1 2">BL-383-APC-2I</strain>
    </source>
</reference>
<gene>
    <name evidence="1" type="ORF">HF852_10605</name>
</gene>
<dbReference type="PANTHER" id="PTHR11014">
    <property type="entry name" value="PEPTIDASE M20 FAMILY MEMBER"/>
    <property type="match status" value="1"/>
</dbReference>
<protein>
    <submittedName>
        <fullName evidence="1">Amidohydrolase</fullName>
    </submittedName>
</protein>
<evidence type="ECO:0000313" key="1">
    <source>
        <dbReference type="EMBL" id="NMF10035.1"/>
    </source>
</evidence>
<evidence type="ECO:0000313" key="2">
    <source>
        <dbReference type="Proteomes" id="UP000589552"/>
    </source>
</evidence>
<dbReference type="InterPro" id="IPR017439">
    <property type="entry name" value="Amidohydrolase"/>
</dbReference>
<dbReference type="InterPro" id="IPR002933">
    <property type="entry name" value="Peptidase_M20"/>
</dbReference>
<dbReference type="GO" id="GO:0016787">
    <property type="term" value="F:hydrolase activity"/>
    <property type="evidence" value="ECO:0007669"/>
    <property type="project" value="UniProtKB-KW"/>
</dbReference>
<sequence length="222" mass="22859">MTANEAAAAILADLADTAAAREALYKDLHRHPELSMEEHRTSGVAHSCGHDAHVTAPPGEEVGAGARDMVDAGIVDKLPKPDLAFAQHVMGTIPGGAIGTRRGPVLTTASSIEITVHGAGTHGSMPNLGAAIVGRLQTIVSREVAPTDTAVVTVGSFHGGTKSNIIPDAFRTPYCYWGLGGFADMDSAPGNHSPKFAPDIQPTLDRGTQAIVVAACAWLAAD</sequence>
<dbReference type="Gene3D" id="3.30.70.360">
    <property type="match status" value="1"/>
</dbReference>